<evidence type="ECO:0000313" key="14">
    <source>
        <dbReference type="EMBL" id="SIS37847.1"/>
    </source>
</evidence>
<feature type="domain" description="Orotidine 5'-phosphate decarboxylase" evidence="13">
    <location>
        <begin position="7"/>
        <end position="224"/>
    </location>
</feature>
<evidence type="ECO:0000256" key="4">
    <source>
        <dbReference type="ARBA" id="ARBA00022793"/>
    </source>
</evidence>
<dbReference type="GO" id="GO:0004590">
    <property type="term" value="F:orotidine-5'-phosphate decarboxylase activity"/>
    <property type="evidence" value="ECO:0007669"/>
    <property type="project" value="UniProtKB-UniRule"/>
</dbReference>
<evidence type="ECO:0000256" key="6">
    <source>
        <dbReference type="ARBA" id="ARBA00023239"/>
    </source>
</evidence>
<evidence type="ECO:0000256" key="2">
    <source>
        <dbReference type="ARBA" id="ARBA00004861"/>
    </source>
</evidence>
<dbReference type="InterPro" id="IPR011060">
    <property type="entry name" value="RibuloseP-bd_barrel"/>
</dbReference>
<dbReference type="STRING" id="570947.SAMN05421687_101467"/>
<dbReference type="Gene3D" id="3.20.20.70">
    <property type="entry name" value="Aldolase class I"/>
    <property type="match status" value="1"/>
</dbReference>
<dbReference type="NCBIfam" id="TIGR01740">
    <property type="entry name" value="pyrF"/>
    <property type="match status" value="1"/>
</dbReference>
<feature type="binding site" evidence="9">
    <location>
        <begin position="62"/>
        <end position="71"/>
    </location>
    <ligand>
        <name>substrate</name>
    </ligand>
</feature>
<evidence type="ECO:0000256" key="9">
    <source>
        <dbReference type="HAMAP-Rule" id="MF_01200"/>
    </source>
</evidence>
<sequence>MMKTLHPLYIALDFSNGEEALTFLNKNKLTEVPVKVGMELFYREGPPIVRNLRERGHPVFLDVKVHDIPNTAEGAVRSLASLDVDILTIHAQGGNEMMRRAKAAAGNTAVFAVTHLTSMTTETLNQELGVMGELSDIVARLATQAEECGIDGVVCSVHEMEAIREKTGERFLTLTPGIRLLEGDHHDQKRTATPSLAKEKGANTIVVGRAITEAENPKEVYEFIKKEMGANESD</sequence>
<evidence type="ECO:0000256" key="7">
    <source>
        <dbReference type="ARBA" id="ARBA00049157"/>
    </source>
</evidence>
<dbReference type="PANTHER" id="PTHR32119:SF2">
    <property type="entry name" value="OROTIDINE 5'-PHOSPHATE DECARBOXYLASE"/>
    <property type="match status" value="1"/>
</dbReference>
<dbReference type="GO" id="GO:0044205">
    <property type="term" value="P:'de novo' UMP biosynthetic process"/>
    <property type="evidence" value="ECO:0007669"/>
    <property type="project" value="UniProtKB-UniRule"/>
</dbReference>
<keyword evidence="6 9" id="KW-0456">Lyase</keyword>
<feature type="active site" description="Proton donor" evidence="9">
    <location>
        <position position="64"/>
    </location>
</feature>
<dbReference type="EMBL" id="FTOC01000001">
    <property type="protein sequence ID" value="SIS37847.1"/>
    <property type="molecule type" value="Genomic_DNA"/>
</dbReference>
<reference evidence="15" key="1">
    <citation type="submission" date="2017-01" db="EMBL/GenBank/DDBJ databases">
        <authorList>
            <person name="Varghese N."/>
            <person name="Submissions S."/>
        </authorList>
    </citation>
    <scope>NUCLEOTIDE SEQUENCE [LARGE SCALE GENOMIC DNA]</scope>
    <source>
        <strain evidence="15">DSM 23127</strain>
    </source>
</reference>
<keyword evidence="5 9" id="KW-0665">Pyrimidine biosynthesis</keyword>
<gene>
    <name evidence="9" type="primary">pyrF</name>
    <name evidence="14" type="ORF">SAMN05421687_101467</name>
</gene>
<dbReference type="UniPathway" id="UPA00070">
    <property type="reaction ID" value="UER00120"/>
</dbReference>
<dbReference type="PROSITE" id="PS00156">
    <property type="entry name" value="OMPDECASE"/>
    <property type="match status" value="1"/>
</dbReference>
<protein>
    <recommendedName>
        <fullName evidence="9">Orotidine 5'-phosphate decarboxylase</fullName>
        <ecNumber evidence="9">4.1.1.23</ecNumber>
    </recommendedName>
    <alternativeName>
        <fullName evidence="9">OMP decarboxylase</fullName>
        <shortName evidence="9">OMPDCase</shortName>
        <shortName evidence="9">OMPdecase</shortName>
    </alternativeName>
</protein>
<proteinExistence type="inferred from homology"/>
<dbReference type="CDD" id="cd04725">
    <property type="entry name" value="OMP_decarboxylase_like"/>
    <property type="match status" value="1"/>
</dbReference>
<dbReference type="InterPro" id="IPR013785">
    <property type="entry name" value="Aldolase_TIM"/>
</dbReference>
<feature type="active site" description="For OMPdecase activity" evidence="10">
    <location>
        <position position="62"/>
    </location>
</feature>
<evidence type="ECO:0000256" key="1">
    <source>
        <dbReference type="ARBA" id="ARBA00002356"/>
    </source>
</evidence>
<evidence type="ECO:0000256" key="12">
    <source>
        <dbReference type="RuleBase" id="RU000512"/>
    </source>
</evidence>
<feature type="active site" description="For OMPdecase activity" evidence="10">
    <location>
        <position position="64"/>
    </location>
</feature>
<dbReference type="SUPFAM" id="SSF51366">
    <property type="entry name" value="Ribulose-phoshate binding barrel"/>
    <property type="match status" value="1"/>
</dbReference>
<dbReference type="GO" id="GO:0006207">
    <property type="term" value="P:'de novo' pyrimidine nucleobase biosynthetic process"/>
    <property type="evidence" value="ECO:0007669"/>
    <property type="project" value="InterPro"/>
</dbReference>
<dbReference type="InterPro" id="IPR047596">
    <property type="entry name" value="OMPdecase_bac"/>
</dbReference>
<comment type="similarity">
    <text evidence="8 9">Belongs to the OMP decarboxylase family. Type 1 subfamily.</text>
</comment>
<evidence type="ECO:0000256" key="10">
    <source>
        <dbReference type="PIRSR" id="PIRSR614732-1"/>
    </source>
</evidence>
<keyword evidence="4 9" id="KW-0210">Decarboxylase</keyword>
<dbReference type="FunFam" id="3.20.20.70:FF:000015">
    <property type="entry name" value="Orotidine 5'-phosphate decarboxylase"/>
    <property type="match status" value="1"/>
</dbReference>
<keyword evidence="15" id="KW-1185">Reference proteome</keyword>
<dbReference type="AlphaFoldDB" id="A0A1N7IL86"/>
<evidence type="ECO:0000256" key="5">
    <source>
        <dbReference type="ARBA" id="ARBA00022975"/>
    </source>
</evidence>
<evidence type="ECO:0000256" key="3">
    <source>
        <dbReference type="ARBA" id="ARBA00011738"/>
    </source>
</evidence>
<feature type="binding site" evidence="9 11">
    <location>
        <position position="13"/>
    </location>
    <ligand>
        <name>substrate</name>
    </ligand>
</feature>
<dbReference type="InterPro" id="IPR018089">
    <property type="entry name" value="OMPdecase_AS"/>
</dbReference>
<dbReference type="SMART" id="SM00934">
    <property type="entry name" value="OMPdecase"/>
    <property type="match status" value="1"/>
</dbReference>
<comment type="catalytic activity">
    <reaction evidence="7 9 12">
        <text>orotidine 5'-phosphate + H(+) = UMP + CO2</text>
        <dbReference type="Rhea" id="RHEA:11596"/>
        <dbReference type="ChEBI" id="CHEBI:15378"/>
        <dbReference type="ChEBI" id="CHEBI:16526"/>
        <dbReference type="ChEBI" id="CHEBI:57538"/>
        <dbReference type="ChEBI" id="CHEBI:57865"/>
        <dbReference type="EC" id="4.1.1.23"/>
    </reaction>
</comment>
<dbReference type="NCBIfam" id="NF001273">
    <property type="entry name" value="PRK00230.1"/>
    <property type="match status" value="1"/>
</dbReference>
<feature type="binding site" evidence="9 11">
    <location>
        <position position="188"/>
    </location>
    <ligand>
        <name>substrate</name>
    </ligand>
</feature>
<dbReference type="Proteomes" id="UP000187608">
    <property type="component" value="Unassembled WGS sequence"/>
</dbReference>
<dbReference type="Pfam" id="PF00215">
    <property type="entry name" value="OMPdecase"/>
    <property type="match status" value="1"/>
</dbReference>
<dbReference type="PANTHER" id="PTHR32119">
    <property type="entry name" value="OROTIDINE 5'-PHOSPHATE DECARBOXYLASE"/>
    <property type="match status" value="1"/>
</dbReference>
<feature type="binding site" evidence="9 11">
    <location>
        <position position="208"/>
    </location>
    <ligand>
        <name>substrate</name>
    </ligand>
</feature>
<evidence type="ECO:0000259" key="13">
    <source>
        <dbReference type="SMART" id="SM00934"/>
    </source>
</evidence>
<dbReference type="InterPro" id="IPR014732">
    <property type="entry name" value="OMPdecase"/>
</dbReference>
<feature type="active site" description="For OMPdecase activity" evidence="10">
    <location>
        <position position="67"/>
    </location>
</feature>
<feature type="binding site" evidence="9 11">
    <location>
        <position position="179"/>
    </location>
    <ligand>
        <name>substrate</name>
    </ligand>
</feature>
<comment type="subunit">
    <text evidence="3 9">Homodimer.</text>
</comment>
<organism evidence="14 15">
    <name type="scientific">Salimicrobium flavidum</name>
    <dbReference type="NCBI Taxonomy" id="570947"/>
    <lineage>
        <taxon>Bacteria</taxon>
        <taxon>Bacillati</taxon>
        <taxon>Bacillota</taxon>
        <taxon>Bacilli</taxon>
        <taxon>Bacillales</taxon>
        <taxon>Bacillaceae</taxon>
        <taxon>Salimicrobium</taxon>
    </lineage>
</organism>
<accession>A0A1N7IL86</accession>
<comment type="pathway">
    <text evidence="2 9 12">Pyrimidine metabolism; UMP biosynthesis via de novo pathway; UMP from orotate: step 2/2.</text>
</comment>
<feature type="binding site" evidence="9 11">
    <location>
        <position position="35"/>
    </location>
    <ligand>
        <name>substrate</name>
    </ligand>
</feature>
<name>A0A1N7IL86_9BACI</name>
<evidence type="ECO:0000313" key="15">
    <source>
        <dbReference type="Proteomes" id="UP000187608"/>
    </source>
</evidence>
<feature type="binding site" evidence="9 11">
    <location>
        <position position="209"/>
    </location>
    <ligand>
        <name>substrate</name>
    </ligand>
</feature>
<dbReference type="GO" id="GO:0005829">
    <property type="term" value="C:cytosol"/>
    <property type="evidence" value="ECO:0007669"/>
    <property type="project" value="TreeGrafter"/>
</dbReference>
<comment type="function">
    <text evidence="1 9">Catalyzes the decarboxylation of orotidine 5'-monophosphate (OMP) to uridine 5'-monophosphate (UMP).</text>
</comment>
<dbReference type="HAMAP" id="MF_01200_B">
    <property type="entry name" value="OMPdecase_type1_B"/>
    <property type="match status" value="1"/>
</dbReference>
<feature type="binding site" evidence="9 11">
    <location>
        <position position="117"/>
    </location>
    <ligand>
        <name>substrate</name>
    </ligand>
</feature>
<dbReference type="EC" id="4.1.1.23" evidence="9"/>
<evidence type="ECO:0000256" key="11">
    <source>
        <dbReference type="PIRSR" id="PIRSR614732-2"/>
    </source>
</evidence>
<evidence type="ECO:0000256" key="8">
    <source>
        <dbReference type="ARBA" id="ARBA00061012"/>
    </source>
</evidence>
<dbReference type="InterPro" id="IPR001754">
    <property type="entry name" value="OMPdeCOase_dom"/>
</dbReference>